<keyword evidence="2" id="KW-0472">Membrane</keyword>
<evidence type="ECO:0000313" key="4">
    <source>
        <dbReference type="Proteomes" id="UP000772434"/>
    </source>
</evidence>
<keyword evidence="2" id="KW-0812">Transmembrane</keyword>
<feature type="transmembrane region" description="Helical" evidence="2">
    <location>
        <begin position="79"/>
        <end position="100"/>
    </location>
</feature>
<protein>
    <submittedName>
        <fullName evidence="3">Uncharacterized protein</fullName>
    </submittedName>
</protein>
<reference evidence="3" key="1">
    <citation type="submission" date="2020-11" db="EMBL/GenBank/DDBJ databases">
        <authorList>
            <consortium name="DOE Joint Genome Institute"/>
            <person name="Ahrendt S."/>
            <person name="Riley R."/>
            <person name="Andreopoulos W."/>
            <person name="Labutti K."/>
            <person name="Pangilinan J."/>
            <person name="Ruiz-Duenas F.J."/>
            <person name="Barrasa J.M."/>
            <person name="Sanchez-Garcia M."/>
            <person name="Camarero S."/>
            <person name="Miyauchi S."/>
            <person name="Serrano A."/>
            <person name="Linde D."/>
            <person name="Babiker R."/>
            <person name="Drula E."/>
            <person name="Ayuso-Fernandez I."/>
            <person name="Pacheco R."/>
            <person name="Padilla G."/>
            <person name="Ferreira P."/>
            <person name="Barriuso J."/>
            <person name="Kellner H."/>
            <person name="Castanera R."/>
            <person name="Alfaro M."/>
            <person name="Ramirez L."/>
            <person name="Pisabarro A.G."/>
            <person name="Kuo A."/>
            <person name="Tritt A."/>
            <person name="Lipzen A."/>
            <person name="He G."/>
            <person name="Yan M."/>
            <person name="Ng V."/>
            <person name="Cullen D."/>
            <person name="Martin F."/>
            <person name="Rosso M.-N."/>
            <person name="Henrissat B."/>
            <person name="Hibbett D."/>
            <person name="Martinez A.T."/>
            <person name="Grigoriev I.V."/>
        </authorList>
    </citation>
    <scope>NUCLEOTIDE SEQUENCE</scope>
    <source>
        <strain evidence="3">AH 40177</strain>
    </source>
</reference>
<gene>
    <name evidence="3" type="ORF">BDP27DRAFT_519512</name>
</gene>
<name>A0A9P5PYB1_9AGAR</name>
<sequence>MPSYWQSQHPPTGSPPPNYSAFETHSGRRDSTPGPSSSTHTHHHVHHHLPDSRESREPNETEPLLSSDRQSGPSNVRNLALMFLPVSISLLYCLYILFLVPRNTPAPYWKDILRGETCNAVGAREYTATLANPPKSNKLEACQRIRISLNGRTIRSAPLCSILTLNGTTIVQGSWILDFDESDCFPVWSPVSADACSSYGKRTYHADLDVPPGLDALTSCRETPAIIHEQSVHPTQCELVRKHDGTSDLAAKGYWIVEDASCAPVWSPISAEGCISYGKRPYHADLDVPPGLDALTSCRETPAIIQEQSVHPTQCELVRKQDGTSDLAVKGHWIMEDASCTPRWVSVNADAQCAAYDKKRYTAILEGIPQELDPLQTCYEAPSQLFNMSRKPESCDWDEQGRVVGTWYFGVPECRPVLRRVLDMGCLESGLKVYRMC</sequence>
<evidence type="ECO:0000256" key="2">
    <source>
        <dbReference type="SAM" id="Phobius"/>
    </source>
</evidence>
<dbReference type="Proteomes" id="UP000772434">
    <property type="component" value="Unassembled WGS sequence"/>
</dbReference>
<feature type="compositionally biased region" description="Polar residues" evidence="1">
    <location>
        <begin position="1"/>
        <end position="11"/>
    </location>
</feature>
<dbReference type="OrthoDB" id="3153758at2759"/>
<accession>A0A9P5PYB1</accession>
<feature type="region of interest" description="Disordered" evidence="1">
    <location>
        <begin position="1"/>
        <end position="72"/>
    </location>
</feature>
<feature type="compositionally biased region" description="Basic and acidic residues" evidence="1">
    <location>
        <begin position="48"/>
        <end position="59"/>
    </location>
</feature>
<evidence type="ECO:0000256" key="1">
    <source>
        <dbReference type="SAM" id="MobiDB-lite"/>
    </source>
</evidence>
<keyword evidence="2" id="KW-1133">Transmembrane helix</keyword>
<organism evidence="3 4">
    <name type="scientific">Rhodocollybia butyracea</name>
    <dbReference type="NCBI Taxonomy" id="206335"/>
    <lineage>
        <taxon>Eukaryota</taxon>
        <taxon>Fungi</taxon>
        <taxon>Dikarya</taxon>
        <taxon>Basidiomycota</taxon>
        <taxon>Agaricomycotina</taxon>
        <taxon>Agaricomycetes</taxon>
        <taxon>Agaricomycetidae</taxon>
        <taxon>Agaricales</taxon>
        <taxon>Marasmiineae</taxon>
        <taxon>Omphalotaceae</taxon>
        <taxon>Rhodocollybia</taxon>
    </lineage>
</organism>
<dbReference type="AlphaFoldDB" id="A0A9P5PYB1"/>
<dbReference type="EMBL" id="JADNRY010000032">
    <property type="protein sequence ID" value="KAF9071473.1"/>
    <property type="molecule type" value="Genomic_DNA"/>
</dbReference>
<comment type="caution">
    <text evidence="3">The sequence shown here is derived from an EMBL/GenBank/DDBJ whole genome shotgun (WGS) entry which is preliminary data.</text>
</comment>
<evidence type="ECO:0000313" key="3">
    <source>
        <dbReference type="EMBL" id="KAF9071473.1"/>
    </source>
</evidence>
<proteinExistence type="predicted"/>
<keyword evidence="4" id="KW-1185">Reference proteome</keyword>